<feature type="domain" description="Nephrocystin 3-like N-terminal" evidence="3">
    <location>
        <begin position="288"/>
        <end position="419"/>
    </location>
</feature>
<evidence type="ECO:0008006" key="6">
    <source>
        <dbReference type="Google" id="ProtNLM"/>
    </source>
</evidence>
<name>A0AAE8N2F0_9PEZI</name>
<gene>
    <name evidence="4" type="ORF">DNG_07867</name>
</gene>
<dbReference type="Gene3D" id="3.40.50.300">
    <property type="entry name" value="P-loop containing nucleotide triphosphate hydrolases"/>
    <property type="match status" value="1"/>
</dbReference>
<evidence type="ECO:0000259" key="3">
    <source>
        <dbReference type="Pfam" id="PF24883"/>
    </source>
</evidence>
<sequence length="419" mass="47946">MALATSLTTVQGFNGALREFQTVLTVDQRRQLQEIKTVPDTDTVLVFTAQLDAQNAKRKGRSVATRLPTFLQCARGFSAVVDTFVSSHPEIAALVWGRIKLTMLIITNFLSYYESLTEFFLDLGRICPRFAEYRTLYPTSTRLQKSLCQFHAAIVTVCKHVVETLQRPWQQQLLKTFRGPLEEEFKPDRANIERCSDDVKEELVLAKSQADFQEQQLQERERQKASKSRLKLKNFTARTDDKLDHIGPWQLNYEKRRAAERKQQLLDSLSKHDYLTPFKQSRRKRYPGTATWLFETPQYKAWFDGAGSQVLWCSGKIGSGKTILSAGVIDYVLLEKRSSETLVAFFFLRFDDQESLKAENILRSIVRQILQSATSAGELESLLEDASLDPWAGLRDISTLLEKSVNRLKNLYVVIDGVD</sequence>
<dbReference type="InterPro" id="IPR056125">
    <property type="entry name" value="DUF7708"/>
</dbReference>
<keyword evidence="5" id="KW-1185">Reference proteome</keyword>
<dbReference type="Pfam" id="PF24883">
    <property type="entry name" value="NPHP3_N"/>
    <property type="match status" value="1"/>
</dbReference>
<reference evidence="4" key="1">
    <citation type="submission" date="2018-03" db="EMBL/GenBank/DDBJ databases">
        <authorList>
            <person name="Guldener U."/>
        </authorList>
    </citation>
    <scope>NUCLEOTIDE SEQUENCE</scope>
</reference>
<dbReference type="Proteomes" id="UP001187682">
    <property type="component" value="Unassembled WGS sequence"/>
</dbReference>
<dbReference type="InterPro" id="IPR056884">
    <property type="entry name" value="NPHP3-like_N"/>
</dbReference>
<dbReference type="AlphaFoldDB" id="A0AAE8N2F0"/>
<accession>A0AAE8N2F0</accession>
<dbReference type="InterPro" id="IPR027417">
    <property type="entry name" value="P-loop_NTPase"/>
</dbReference>
<evidence type="ECO:0000259" key="2">
    <source>
        <dbReference type="Pfam" id="PF24809"/>
    </source>
</evidence>
<comment type="caution">
    <text evidence="4">The sequence shown here is derived from an EMBL/GenBank/DDBJ whole genome shotgun (WGS) entry which is preliminary data.</text>
</comment>
<evidence type="ECO:0000313" key="4">
    <source>
        <dbReference type="EMBL" id="SPO05181.1"/>
    </source>
</evidence>
<proteinExistence type="predicted"/>
<keyword evidence="1" id="KW-0677">Repeat</keyword>
<evidence type="ECO:0000313" key="5">
    <source>
        <dbReference type="Proteomes" id="UP001187682"/>
    </source>
</evidence>
<protein>
    <recommendedName>
        <fullName evidence="6">NACHT domain-containing protein</fullName>
    </recommendedName>
</protein>
<dbReference type="Pfam" id="PF24809">
    <property type="entry name" value="DUF7708"/>
    <property type="match status" value="1"/>
</dbReference>
<evidence type="ECO:0000256" key="1">
    <source>
        <dbReference type="ARBA" id="ARBA00022737"/>
    </source>
</evidence>
<dbReference type="PANTHER" id="PTHR10039:SF14">
    <property type="entry name" value="NACHT DOMAIN-CONTAINING PROTEIN"/>
    <property type="match status" value="1"/>
</dbReference>
<dbReference type="PANTHER" id="PTHR10039">
    <property type="entry name" value="AMELOGENIN"/>
    <property type="match status" value="1"/>
</dbReference>
<organism evidence="4 5">
    <name type="scientific">Cephalotrichum gorgonifer</name>
    <dbReference type="NCBI Taxonomy" id="2041049"/>
    <lineage>
        <taxon>Eukaryota</taxon>
        <taxon>Fungi</taxon>
        <taxon>Dikarya</taxon>
        <taxon>Ascomycota</taxon>
        <taxon>Pezizomycotina</taxon>
        <taxon>Sordariomycetes</taxon>
        <taxon>Hypocreomycetidae</taxon>
        <taxon>Microascales</taxon>
        <taxon>Microascaceae</taxon>
        <taxon>Cephalotrichum</taxon>
    </lineage>
</organism>
<dbReference type="EMBL" id="ONZQ02000012">
    <property type="protein sequence ID" value="SPO05181.1"/>
    <property type="molecule type" value="Genomic_DNA"/>
</dbReference>
<feature type="domain" description="DUF7708" evidence="2">
    <location>
        <begin position="69"/>
        <end position="206"/>
    </location>
</feature>